<dbReference type="AlphaFoldDB" id="A0A5R8WR44"/>
<dbReference type="EMBL" id="VAJM01000005">
    <property type="protein sequence ID" value="TLM92482.1"/>
    <property type="molecule type" value="Genomic_DNA"/>
</dbReference>
<protein>
    <submittedName>
        <fullName evidence="2">Uncharacterized protein</fullName>
    </submittedName>
</protein>
<sequence length="471" mass="51987">MEEQLQARAGSSNLQSLTVAEARMWYDKPSDPAYPRMPLDLRWESAQVLSDEERDYVVVPIVESLMVFDGDYQGYRRLVISKQADGEPTGRIVELVLKEQVRPASEVDTLARDVYRRHIDGGWYTDTSLNGLVAFYNKDNLFISGKGYVDGVATEDAWLNFTLESETPYGESQRLSCFKMVIHMTTSATDVMVIPVCYVYGGSENPGGYGGVGSNPGGQNPGGYPSGGAGSGSGGTPVNSGGGGFGGNASVTQIIVDPTILNDPKANCIYNKIANNNNFNLLLNNFRNTTNYNVRFALGNVSPFTGTTRWNYNTRTAEVTIDASALSYQHAIWGAVTFFHEAFHANLQQHAISTFSNFELTTWPKPINDMTLQELVASVDASAAKDQAWSTATHNFMANHIQIMADGLREFVQNNYPQTYAQIGNNPEAYKALAFMGLEGSREWTAMSAVDQQRYRNFMNDFVTVERHDCL</sequence>
<organism evidence="2 3">
    <name type="scientific">Hymenobacter jeollabukensis</name>
    <dbReference type="NCBI Taxonomy" id="2025313"/>
    <lineage>
        <taxon>Bacteria</taxon>
        <taxon>Pseudomonadati</taxon>
        <taxon>Bacteroidota</taxon>
        <taxon>Cytophagia</taxon>
        <taxon>Cytophagales</taxon>
        <taxon>Hymenobacteraceae</taxon>
        <taxon>Hymenobacter</taxon>
    </lineage>
</organism>
<accession>A0A5R8WR44</accession>
<reference evidence="2 3" key="1">
    <citation type="submission" date="2019-05" db="EMBL/GenBank/DDBJ databases">
        <title>Hymenobacter edaphi sp. nov., isolated from abandoned arsenic-contaminated farmland soil.</title>
        <authorList>
            <person name="Nie L."/>
        </authorList>
    </citation>
    <scope>NUCLEOTIDE SEQUENCE [LARGE SCALE GENOMIC DNA]</scope>
    <source>
        <strain evidence="2 3">1-3-3-8</strain>
    </source>
</reference>
<dbReference type="OrthoDB" id="1433916at2"/>
<evidence type="ECO:0000313" key="2">
    <source>
        <dbReference type="EMBL" id="TLM92482.1"/>
    </source>
</evidence>
<keyword evidence="3" id="KW-1185">Reference proteome</keyword>
<comment type="caution">
    <text evidence="2">The sequence shown here is derived from an EMBL/GenBank/DDBJ whole genome shotgun (WGS) entry which is preliminary data.</text>
</comment>
<dbReference type="Proteomes" id="UP000305517">
    <property type="component" value="Unassembled WGS sequence"/>
</dbReference>
<evidence type="ECO:0000313" key="3">
    <source>
        <dbReference type="Proteomes" id="UP000305517"/>
    </source>
</evidence>
<name>A0A5R8WR44_9BACT</name>
<dbReference type="RefSeq" id="WP_138078381.1">
    <property type="nucleotide sequence ID" value="NZ_VAJM01000005.1"/>
</dbReference>
<gene>
    <name evidence="2" type="ORF">FDY95_13760</name>
</gene>
<evidence type="ECO:0000256" key="1">
    <source>
        <dbReference type="SAM" id="MobiDB-lite"/>
    </source>
</evidence>
<feature type="region of interest" description="Disordered" evidence="1">
    <location>
        <begin position="210"/>
        <end position="241"/>
    </location>
</feature>
<proteinExistence type="predicted"/>